<evidence type="ECO:0000313" key="3">
    <source>
        <dbReference type="EMBL" id="TQV90450.1"/>
    </source>
</evidence>
<dbReference type="InterPro" id="IPR013320">
    <property type="entry name" value="ConA-like_dom_sf"/>
</dbReference>
<dbReference type="InterPro" id="IPR000757">
    <property type="entry name" value="Beta-glucanase-like"/>
</dbReference>
<proteinExistence type="predicted"/>
<dbReference type="OrthoDB" id="192832at2759"/>
<dbReference type="GO" id="GO:0004553">
    <property type="term" value="F:hydrolase activity, hydrolyzing O-glycosyl compounds"/>
    <property type="evidence" value="ECO:0007669"/>
    <property type="project" value="InterPro"/>
</dbReference>
<feature type="signal peptide" evidence="1">
    <location>
        <begin position="1"/>
        <end position="20"/>
    </location>
</feature>
<evidence type="ECO:0000313" key="4">
    <source>
        <dbReference type="Proteomes" id="UP000315783"/>
    </source>
</evidence>
<keyword evidence="1" id="KW-0732">Signal</keyword>
<accession>A0A545VJN1</accession>
<organism evidence="3 4">
    <name type="scientific">Cordyceps javanica</name>
    <dbReference type="NCBI Taxonomy" id="43265"/>
    <lineage>
        <taxon>Eukaryota</taxon>
        <taxon>Fungi</taxon>
        <taxon>Dikarya</taxon>
        <taxon>Ascomycota</taxon>
        <taxon>Pezizomycotina</taxon>
        <taxon>Sordariomycetes</taxon>
        <taxon>Hypocreomycetidae</taxon>
        <taxon>Hypocreales</taxon>
        <taxon>Cordycipitaceae</taxon>
        <taxon>Cordyceps</taxon>
    </lineage>
</organism>
<dbReference type="PANTHER" id="PTHR10963:SF24">
    <property type="entry name" value="GLYCOSIDASE C21B10.07-RELATED"/>
    <property type="match status" value="1"/>
</dbReference>
<evidence type="ECO:0000259" key="2">
    <source>
        <dbReference type="PROSITE" id="PS51762"/>
    </source>
</evidence>
<dbReference type="SUPFAM" id="SSF49899">
    <property type="entry name" value="Concanavalin A-like lectins/glucanases"/>
    <property type="match status" value="1"/>
</dbReference>
<sequence>MPSLVSCVVAALTIAGRAASRSYSLSKTYDASNFFNEFDFQTTGVHTGQPDDNWSWVTYQTKSDAINKGLAAIKDGQIYLGVDYTNQLRGQPGDPGRPTLRVQSKTSFKHGLVITRFSHLPKPVCGGWPGFWTVGTGNWPKAGEIDLYEGWHLAPANKVAIHVGPSSAIGQCVLEQSAQTAQVLTGNCDNDFEDGVHQWKNQGCQAEEVQNGIWGSSQGGIQALEWTSDYIKIYTWPIGAAPKNIADEKPDTSSWGKPSVQLQKSSCDTETAFSDQKLLFTLPFCGNPPGNDQFWSSLAADGKSGPTCQSITGAPSCVDYVAKNPQEFKDFYFQIKDIRIFQEATQNKLSLDGNSPSFTFDYETSQPGGGNWIGIWADSDAQAPRSGSIVWAYADKSSGSIRLAPSSSMSSGYYKAYLLSEDRTILATVSRFNYNGNSQSGAAFSVKTHYNTNCAGDANNNVEIQPGYGTCVNTNCGVGSLDIAAAGNCPSGQVRISYWQNANCQGDWYGYGYGSRGTCRGLWSNGWNFQSMWLSCADPNTDCVKQGTCTYAPEPAVGVCRAAFQLKSRSGADCTGNVHNDLIVQPGEGKCMDTDCAVGGLDIAATGNCPDGQVRISYWEQAGCRGKWFGYGYGSRNTCRTLWSGGRSFKSLYVSCAKQSDDCVSQKTCTYDQVPSYAIC</sequence>
<feature type="chain" id="PRO_5021806446" evidence="1">
    <location>
        <begin position="21"/>
        <end position="680"/>
    </location>
</feature>
<dbReference type="Proteomes" id="UP000315783">
    <property type="component" value="Unassembled WGS sequence"/>
</dbReference>
<evidence type="ECO:0000256" key="1">
    <source>
        <dbReference type="SAM" id="SignalP"/>
    </source>
</evidence>
<dbReference type="InterPro" id="IPR050546">
    <property type="entry name" value="Glycosyl_Hydrlase_16"/>
</dbReference>
<comment type="caution">
    <text evidence="3">The sequence shown here is derived from an EMBL/GenBank/DDBJ whole genome shotgun (WGS) entry which is preliminary data.</text>
</comment>
<keyword evidence="4" id="KW-1185">Reference proteome</keyword>
<dbReference type="EMBL" id="SPUK01000027">
    <property type="protein sequence ID" value="TQV90450.1"/>
    <property type="molecule type" value="Genomic_DNA"/>
</dbReference>
<dbReference type="PANTHER" id="PTHR10963">
    <property type="entry name" value="GLYCOSYL HYDROLASE-RELATED"/>
    <property type="match status" value="1"/>
</dbReference>
<name>A0A545VJN1_9HYPO</name>
<dbReference type="PROSITE" id="PS51762">
    <property type="entry name" value="GH16_2"/>
    <property type="match status" value="1"/>
</dbReference>
<dbReference type="Pfam" id="PF26113">
    <property type="entry name" value="GH16_XgeA"/>
    <property type="match status" value="1"/>
</dbReference>
<protein>
    <submittedName>
        <fullName evidence="3">GPI anchored endo-1,3(4)-beta-glucanase</fullName>
    </submittedName>
</protein>
<dbReference type="GO" id="GO:0009251">
    <property type="term" value="P:glucan catabolic process"/>
    <property type="evidence" value="ECO:0007669"/>
    <property type="project" value="TreeGrafter"/>
</dbReference>
<gene>
    <name evidence="3" type="ORF">IF1G_10929</name>
</gene>
<dbReference type="STRING" id="43265.A0A545VJN1"/>
<feature type="domain" description="GH16" evidence="2">
    <location>
        <begin position="52"/>
        <end position="271"/>
    </location>
</feature>
<dbReference type="Gene3D" id="2.60.120.200">
    <property type="match status" value="1"/>
</dbReference>
<dbReference type="AlphaFoldDB" id="A0A545VJN1"/>
<reference evidence="3 4" key="1">
    <citation type="journal article" date="2019" name="Appl. Microbiol. Biotechnol.">
        <title>Genome sequence of Isaria javanica and comparative genome analysis insights into family S53 peptidase evolution in fungal entomopathogens.</title>
        <authorList>
            <person name="Lin R."/>
            <person name="Zhang X."/>
            <person name="Xin B."/>
            <person name="Zou M."/>
            <person name="Gao Y."/>
            <person name="Qin F."/>
            <person name="Hu Q."/>
            <person name="Xie B."/>
            <person name="Cheng X."/>
        </authorList>
    </citation>
    <scope>NUCLEOTIDE SEQUENCE [LARGE SCALE GENOMIC DNA]</scope>
    <source>
        <strain evidence="3 4">IJ1G</strain>
    </source>
</reference>